<dbReference type="GO" id="GO:0051260">
    <property type="term" value="P:protein homooligomerization"/>
    <property type="evidence" value="ECO:0007669"/>
    <property type="project" value="InterPro"/>
</dbReference>
<gene>
    <name evidence="3" type="ORF">DSPE1174_LOCUS28853</name>
</gene>
<feature type="region of interest" description="Disordered" evidence="1">
    <location>
        <begin position="1"/>
        <end position="21"/>
    </location>
</feature>
<accession>A0A7S2H0D8</accession>
<proteinExistence type="predicted"/>
<dbReference type="InterPro" id="IPR000210">
    <property type="entry name" value="BTB/POZ_dom"/>
</dbReference>
<organism evidence="3">
    <name type="scientific">Octactis speculum</name>
    <dbReference type="NCBI Taxonomy" id="3111310"/>
    <lineage>
        <taxon>Eukaryota</taxon>
        <taxon>Sar</taxon>
        <taxon>Stramenopiles</taxon>
        <taxon>Ochrophyta</taxon>
        <taxon>Dictyochophyceae</taxon>
        <taxon>Dictyochales</taxon>
        <taxon>Dictyochaceae</taxon>
        <taxon>Octactis</taxon>
    </lineage>
</organism>
<reference evidence="3" key="1">
    <citation type="submission" date="2021-01" db="EMBL/GenBank/DDBJ databases">
        <authorList>
            <person name="Corre E."/>
            <person name="Pelletier E."/>
            <person name="Niang G."/>
            <person name="Scheremetjew M."/>
            <person name="Finn R."/>
            <person name="Kale V."/>
            <person name="Holt S."/>
            <person name="Cochrane G."/>
            <person name="Meng A."/>
            <person name="Brown T."/>
            <person name="Cohen L."/>
        </authorList>
    </citation>
    <scope>NUCLEOTIDE SEQUENCE</scope>
    <source>
        <strain evidence="3">CCMP1381</strain>
    </source>
</reference>
<dbReference type="AlphaFoldDB" id="A0A7S2H0D8"/>
<dbReference type="EMBL" id="HBGS01055589">
    <property type="protein sequence ID" value="CAD9476854.1"/>
    <property type="molecule type" value="Transcribed_RNA"/>
</dbReference>
<dbReference type="InterPro" id="IPR003131">
    <property type="entry name" value="T1-type_BTB"/>
</dbReference>
<sequence length="195" mass="22481">MTCSGETMNPQNDKENNTNLKSQKLFGPNIRLNVGGVKYHTSRGTLMQCPSSMLARMFSGTWTVHEDEGYAFIDRDGTRFRHILNYLRNRTVPAFEDEWRFQEVLEEADFFGLPDLRDLVEAKISQMKAQRAEERAEDAKSSGQVCQVMILGNNGDSPRDVIAQALRNLDTQDPLEEHRRDMITRQPEFTMDEEF</sequence>
<dbReference type="SUPFAM" id="SSF54695">
    <property type="entry name" value="POZ domain"/>
    <property type="match status" value="1"/>
</dbReference>
<dbReference type="SMART" id="SM00225">
    <property type="entry name" value="BTB"/>
    <property type="match status" value="1"/>
</dbReference>
<evidence type="ECO:0000256" key="1">
    <source>
        <dbReference type="SAM" id="MobiDB-lite"/>
    </source>
</evidence>
<protein>
    <recommendedName>
        <fullName evidence="2">BTB domain-containing protein</fullName>
    </recommendedName>
</protein>
<dbReference type="PANTHER" id="PTHR11145">
    <property type="entry name" value="BTB/POZ DOMAIN-CONTAINING ADAPTER FOR CUL3-MEDIATED RHOA DEGRADATION PROTEIN FAMILY MEMBER"/>
    <property type="match status" value="1"/>
</dbReference>
<dbReference type="InterPro" id="IPR045068">
    <property type="entry name" value="BACURD1-3"/>
</dbReference>
<dbReference type="Gene3D" id="3.30.710.10">
    <property type="entry name" value="Potassium Channel Kv1.1, Chain A"/>
    <property type="match status" value="1"/>
</dbReference>
<dbReference type="Pfam" id="PF02214">
    <property type="entry name" value="BTB_2"/>
    <property type="match status" value="1"/>
</dbReference>
<evidence type="ECO:0000259" key="2">
    <source>
        <dbReference type="SMART" id="SM00225"/>
    </source>
</evidence>
<evidence type="ECO:0000313" key="3">
    <source>
        <dbReference type="EMBL" id="CAD9476854.1"/>
    </source>
</evidence>
<name>A0A7S2H0D8_9STRA</name>
<dbReference type="CDD" id="cd18316">
    <property type="entry name" value="BTB_POZ_KCTD-like"/>
    <property type="match status" value="1"/>
</dbReference>
<dbReference type="PANTHER" id="PTHR11145:SF8">
    <property type="entry name" value="RE57120P"/>
    <property type="match status" value="1"/>
</dbReference>
<feature type="domain" description="BTB" evidence="2">
    <location>
        <begin position="28"/>
        <end position="128"/>
    </location>
</feature>
<dbReference type="InterPro" id="IPR011333">
    <property type="entry name" value="SKP1/BTB/POZ_sf"/>
</dbReference>